<evidence type="ECO:0000256" key="1">
    <source>
        <dbReference type="ARBA" id="ARBA00009275"/>
    </source>
</evidence>
<evidence type="ECO:0000256" key="2">
    <source>
        <dbReference type="ARBA" id="ARBA00009500"/>
    </source>
</evidence>
<dbReference type="PROSITE" id="PS01091">
    <property type="entry name" value="TATD_3"/>
    <property type="match status" value="1"/>
</dbReference>
<dbReference type="GO" id="GO:0046872">
    <property type="term" value="F:metal ion binding"/>
    <property type="evidence" value="ECO:0007669"/>
    <property type="project" value="UniProtKB-KW"/>
</dbReference>
<keyword evidence="4" id="KW-0479">Metal-binding</keyword>
<dbReference type="Pfam" id="PF01026">
    <property type="entry name" value="TatD_DNase"/>
    <property type="match status" value="2"/>
</dbReference>
<protein>
    <submittedName>
        <fullName evidence="6">Sodium/hydrogen exchanger 2</fullName>
    </submittedName>
</protein>
<dbReference type="InterPro" id="IPR018228">
    <property type="entry name" value="DNase_TatD-rel_CS"/>
</dbReference>
<dbReference type="FunFam" id="3.20.20.140:FF:000231">
    <property type="entry name" value="Sodium/hydrogen exchanger 2"/>
    <property type="match status" value="1"/>
</dbReference>
<dbReference type="InterPro" id="IPR001130">
    <property type="entry name" value="TatD-like"/>
</dbReference>
<dbReference type="AlphaFoldDB" id="A0A1D6IGY1"/>
<reference evidence="6" key="1">
    <citation type="submission" date="2015-12" db="EMBL/GenBank/DDBJ databases">
        <title>Update maize B73 reference genome by single molecule sequencing technologies.</title>
        <authorList>
            <consortium name="Maize Genome Sequencing Project"/>
            <person name="Ware D."/>
        </authorList>
    </citation>
    <scope>NUCLEOTIDE SEQUENCE [LARGE SCALE GENOMIC DNA]</scope>
    <source>
        <tissue evidence="6">Seedling</tissue>
    </source>
</reference>
<dbReference type="InterPro" id="IPR032466">
    <property type="entry name" value="Metal_Hydrolase"/>
</dbReference>
<dbReference type="GO" id="GO:0004518">
    <property type="term" value="F:nuclease activity"/>
    <property type="evidence" value="ECO:0007669"/>
    <property type="project" value="UniProtKB-KW"/>
</dbReference>
<dbReference type="SUPFAM" id="SSF56574">
    <property type="entry name" value="Serpins"/>
    <property type="match status" value="1"/>
</dbReference>
<dbReference type="EMBL" id="CM007650">
    <property type="protein sequence ID" value="ONM58787.1"/>
    <property type="molecule type" value="Genomic_DNA"/>
</dbReference>
<dbReference type="GO" id="GO:0016788">
    <property type="term" value="F:hydrolase activity, acting on ester bonds"/>
    <property type="evidence" value="ECO:0007669"/>
    <property type="project" value="InterPro"/>
</dbReference>
<gene>
    <name evidence="6" type="ORF">ZEAMMB73_Zm00001d021844</name>
</gene>
<proteinExistence type="inferred from homology"/>
<evidence type="ECO:0000256" key="3">
    <source>
        <dbReference type="ARBA" id="ARBA00022722"/>
    </source>
</evidence>
<dbReference type="InterPro" id="IPR050891">
    <property type="entry name" value="TatD-type_Hydrolase"/>
</dbReference>
<dbReference type="PANTHER" id="PTHR10060:SF15">
    <property type="entry name" value="DEOXYRIBONUCLEASE TATDN1"/>
    <property type="match status" value="1"/>
</dbReference>
<sequence>MAGAESGLGFLGTRALAHRHRACGHCSLPFSSVAATAEASTTRDQLAAAPAGADGLHALAEQVVQLVLADGSGASSPRVAFADGVFVDSSLKLKPAFEEVPVGKYRADTQSVDFQKSSYSYDSGHINQNLSRKCEALVVSGLAEYGDEIDGIVPADIMKIQPILQEDLKLDFSKSRTNKTGNAEITKRRRMVVIDEVDSFLFRPHVGLRAKFQVKKKQFFRNFITITLFGAVGTLISFTVISLGALGLISRLNIGALELGDYLALGAIFSATDSNFDPGNISGAKLLNFISSFLYLFGSSTILGVASGLLSAYTIKKLYFGRHSIYREVSIMMLMAYLSYMLAEVIVWWAGLMRGVVSIALAYNKVNLVFGLYGLSFGLDVLLLLLPLSIPKHRTFFVVAFDLMFPRFCGSARHFGRCARHFGRDIIMPNLKSSVTTTASAVEYMDEVLKALPLGEARNEDSRTLQFNYGSFKHKALDKSLTKKEKTLAILHEFQVLQVVAVCECGLDYDRLQFCPTDMQKKFPGGVTHSFTDSTEDQDRLLSFEKMFIGVNGSSLKTNGNLEVVRGIPVERLMMETDSPYCDIINTHAGSQYVKSVWPSKKKEKYEPDSTVKGRNEPCLVREKTLAILHEFQVLHVVAVGECGLDYDRLQFCPADMQKKYFEKQFELAEAVKLPMFLHMCAVGEDLCEIMTRNLHRFPGGVTHSFTDSAEDRDRLLSFEKMFIGKISSPSNKNLHLLQHDDQCSTTLIRVEIQISSVENICCSFKYSILLHAFSVEASKQVLEVVAGSKEISDIEGLSRTLYHNTCRLFFPQDLDASTNAQLESGTAVQDC</sequence>
<evidence type="ECO:0000313" key="6">
    <source>
        <dbReference type="EMBL" id="ONM58787.1"/>
    </source>
</evidence>
<comment type="similarity">
    <text evidence="2">Belongs to the serpin family.</text>
</comment>
<keyword evidence="3" id="KW-0540">Nuclease</keyword>
<dbReference type="ExpressionAtlas" id="A0A1D6IGY1">
    <property type="expression patterns" value="baseline and differential"/>
</dbReference>
<accession>A0A1D6IGY1</accession>
<dbReference type="PANTHER" id="PTHR10060">
    <property type="entry name" value="TATD FAMILY DEOXYRIBONUCLEASE"/>
    <property type="match status" value="1"/>
</dbReference>
<dbReference type="Gene3D" id="3.20.20.140">
    <property type="entry name" value="Metal-dependent hydrolases"/>
    <property type="match status" value="3"/>
</dbReference>
<organism evidence="6">
    <name type="scientific">Zea mays</name>
    <name type="common">Maize</name>
    <dbReference type="NCBI Taxonomy" id="4577"/>
    <lineage>
        <taxon>Eukaryota</taxon>
        <taxon>Viridiplantae</taxon>
        <taxon>Streptophyta</taxon>
        <taxon>Embryophyta</taxon>
        <taxon>Tracheophyta</taxon>
        <taxon>Spermatophyta</taxon>
        <taxon>Magnoliopsida</taxon>
        <taxon>Liliopsida</taxon>
        <taxon>Poales</taxon>
        <taxon>Poaceae</taxon>
        <taxon>PACMAD clade</taxon>
        <taxon>Panicoideae</taxon>
        <taxon>Andropogonodae</taxon>
        <taxon>Andropogoneae</taxon>
        <taxon>Tripsacinae</taxon>
        <taxon>Zea</taxon>
    </lineage>
</organism>
<dbReference type="InterPro" id="IPR036186">
    <property type="entry name" value="Serpin_sf"/>
</dbReference>
<dbReference type="Gene3D" id="3.30.497.10">
    <property type="entry name" value="Antithrombin, subunit I, domain 2"/>
    <property type="match status" value="1"/>
</dbReference>
<evidence type="ECO:0000256" key="4">
    <source>
        <dbReference type="ARBA" id="ARBA00022723"/>
    </source>
</evidence>
<dbReference type="InterPro" id="IPR042178">
    <property type="entry name" value="Serpin_sf_1"/>
</dbReference>
<comment type="similarity">
    <text evidence="1">Belongs to the metallo-dependent hydrolases superfamily. TatD-type hydrolase family.</text>
</comment>
<name>A0A1D6IGY1_MAIZE</name>
<dbReference type="SUPFAM" id="SSF51556">
    <property type="entry name" value="Metallo-dependent hydrolases"/>
    <property type="match status" value="2"/>
</dbReference>
<keyword evidence="5" id="KW-0378">Hydrolase</keyword>
<evidence type="ECO:0000256" key="5">
    <source>
        <dbReference type="ARBA" id="ARBA00022801"/>
    </source>
</evidence>